<comment type="caution">
    <text evidence="1">The sequence shown here is derived from an EMBL/GenBank/DDBJ whole genome shotgun (WGS) entry which is preliminary data.</text>
</comment>
<dbReference type="EMBL" id="VSSQ01007242">
    <property type="protein sequence ID" value="MPM35302.1"/>
    <property type="molecule type" value="Genomic_DNA"/>
</dbReference>
<sequence length="83" mass="8944">MFAFVIFNGNFDLPQYPLTTFADRCAEGGDGGGRVEIKDAQKILMLKVFVGFQTAAGQNRVGDADGSGASKLRSNVELIIFLQ</sequence>
<dbReference type="AlphaFoldDB" id="A0A644Z3E0"/>
<evidence type="ECO:0000313" key="1">
    <source>
        <dbReference type="EMBL" id="MPM35302.1"/>
    </source>
</evidence>
<gene>
    <name evidence="1" type="ORF">SDC9_81892</name>
</gene>
<accession>A0A644Z3E0</accession>
<protein>
    <submittedName>
        <fullName evidence="1">Uncharacterized protein</fullName>
    </submittedName>
</protein>
<reference evidence="1" key="1">
    <citation type="submission" date="2019-08" db="EMBL/GenBank/DDBJ databases">
        <authorList>
            <person name="Kucharzyk K."/>
            <person name="Murdoch R.W."/>
            <person name="Higgins S."/>
            <person name="Loffler F."/>
        </authorList>
    </citation>
    <scope>NUCLEOTIDE SEQUENCE</scope>
</reference>
<proteinExistence type="predicted"/>
<name>A0A644Z3E0_9ZZZZ</name>
<organism evidence="1">
    <name type="scientific">bioreactor metagenome</name>
    <dbReference type="NCBI Taxonomy" id="1076179"/>
    <lineage>
        <taxon>unclassified sequences</taxon>
        <taxon>metagenomes</taxon>
        <taxon>ecological metagenomes</taxon>
    </lineage>
</organism>